<organism evidence="2 3">
    <name type="scientific">Dendrobium chrysotoxum</name>
    <name type="common">Orchid</name>
    <dbReference type="NCBI Taxonomy" id="161865"/>
    <lineage>
        <taxon>Eukaryota</taxon>
        <taxon>Viridiplantae</taxon>
        <taxon>Streptophyta</taxon>
        <taxon>Embryophyta</taxon>
        <taxon>Tracheophyta</taxon>
        <taxon>Spermatophyta</taxon>
        <taxon>Magnoliopsida</taxon>
        <taxon>Liliopsida</taxon>
        <taxon>Asparagales</taxon>
        <taxon>Orchidaceae</taxon>
        <taxon>Epidendroideae</taxon>
        <taxon>Malaxideae</taxon>
        <taxon>Dendrobiinae</taxon>
        <taxon>Dendrobium</taxon>
    </lineage>
</organism>
<dbReference type="Proteomes" id="UP000775213">
    <property type="component" value="Unassembled WGS sequence"/>
</dbReference>
<protein>
    <submittedName>
        <fullName evidence="2">Uncharacterized protein</fullName>
    </submittedName>
</protein>
<dbReference type="EMBL" id="JAGFBR010000017">
    <property type="protein sequence ID" value="KAH0452100.1"/>
    <property type="molecule type" value="Genomic_DNA"/>
</dbReference>
<reference evidence="2 3" key="1">
    <citation type="journal article" date="2021" name="Hortic Res">
        <title>Chromosome-scale assembly of the Dendrobium chrysotoxum genome enhances the understanding of orchid evolution.</title>
        <authorList>
            <person name="Zhang Y."/>
            <person name="Zhang G.Q."/>
            <person name="Zhang D."/>
            <person name="Liu X.D."/>
            <person name="Xu X.Y."/>
            <person name="Sun W.H."/>
            <person name="Yu X."/>
            <person name="Zhu X."/>
            <person name="Wang Z.W."/>
            <person name="Zhao X."/>
            <person name="Zhong W.Y."/>
            <person name="Chen H."/>
            <person name="Yin W.L."/>
            <person name="Huang T."/>
            <person name="Niu S.C."/>
            <person name="Liu Z.J."/>
        </authorList>
    </citation>
    <scope>NUCLEOTIDE SEQUENCE [LARGE SCALE GENOMIC DNA]</scope>
    <source>
        <strain evidence="2">Lindl</strain>
    </source>
</reference>
<feature type="region of interest" description="Disordered" evidence="1">
    <location>
        <begin position="21"/>
        <end position="40"/>
    </location>
</feature>
<name>A0AAV7FR55_DENCH</name>
<sequence>MEMFGGSGGFVGLRGLGRRRSLTIKEKDRDEKKTRRRQAHKPKVIGPLLFRCFFALPPTVVA</sequence>
<proteinExistence type="predicted"/>
<evidence type="ECO:0000313" key="3">
    <source>
        <dbReference type="Proteomes" id="UP000775213"/>
    </source>
</evidence>
<evidence type="ECO:0000256" key="1">
    <source>
        <dbReference type="SAM" id="MobiDB-lite"/>
    </source>
</evidence>
<feature type="compositionally biased region" description="Basic and acidic residues" evidence="1">
    <location>
        <begin position="23"/>
        <end position="33"/>
    </location>
</feature>
<comment type="caution">
    <text evidence="2">The sequence shown here is derived from an EMBL/GenBank/DDBJ whole genome shotgun (WGS) entry which is preliminary data.</text>
</comment>
<gene>
    <name evidence="2" type="ORF">IEQ34_019399</name>
</gene>
<accession>A0AAV7FR55</accession>
<keyword evidence="3" id="KW-1185">Reference proteome</keyword>
<evidence type="ECO:0000313" key="2">
    <source>
        <dbReference type="EMBL" id="KAH0452100.1"/>
    </source>
</evidence>
<dbReference type="AlphaFoldDB" id="A0AAV7FR55"/>